<reference evidence="12" key="1">
    <citation type="submission" date="2025-08" db="UniProtKB">
        <authorList>
            <consortium name="Ensembl"/>
        </authorList>
    </citation>
    <scope>IDENTIFICATION</scope>
</reference>
<feature type="compositionally biased region" description="Basic and acidic residues" evidence="10">
    <location>
        <begin position="205"/>
        <end position="214"/>
    </location>
</feature>
<dbReference type="InterPro" id="IPR019529">
    <property type="entry name" value="Syntaxin-18_N"/>
</dbReference>
<protein>
    <submittedName>
        <fullName evidence="12">Syntaxin 18</fullName>
    </submittedName>
</protein>
<feature type="compositionally biased region" description="Basic and acidic residues" evidence="10">
    <location>
        <begin position="225"/>
        <end position="241"/>
    </location>
</feature>
<evidence type="ECO:0000256" key="4">
    <source>
        <dbReference type="ARBA" id="ARBA00022692"/>
    </source>
</evidence>
<keyword evidence="8" id="KW-0472">Membrane</keyword>
<dbReference type="Proteomes" id="UP000694546">
    <property type="component" value="Chromosome 13"/>
</dbReference>
<feature type="compositionally biased region" description="Basic residues" evidence="10">
    <location>
        <begin position="354"/>
        <end position="366"/>
    </location>
</feature>
<evidence type="ECO:0000259" key="11">
    <source>
        <dbReference type="Pfam" id="PF10496"/>
    </source>
</evidence>
<evidence type="ECO:0000256" key="1">
    <source>
        <dbReference type="ARBA" id="ARBA00004211"/>
    </source>
</evidence>
<proteinExistence type="inferred from homology"/>
<comment type="similarity">
    <text evidence="2">Belongs to the syntaxin family.</text>
</comment>
<keyword evidence="13" id="KW-1185">Reference proteome</keyword>
<evidence type="ECO:0000256" key="7">
    <source>
        <dbReference type="ARBA" id="ARBA00023054"/>
    </source>
</evidence>
<feature type="region of interest" description="Disordered" evidence="10">
    <location>
        <begin position="205"/>
        <end position="243"/>
    </location>
</feature>
<dbReference type="GO" id="GO:0006890">
    <property type="term" value="P:retrograde vesicle-mediated transport, Golgi to endoplasmic reticulum"/>
    <property type="evidence" value="ECO:0007669"/>
    <property type="project" value="TreeGrafter"/>
</dbReference>
<dbReference type="Ensembl" id="ENSGMOT00000052478.1">
    <property type="protein sequence ID" value="ENSGMOP00000035397.1"/>
    <property type="gene ID" value="ENSGMOG00000017447.2"/>
</dbReference>
<evidence type="ECO:0000256" key="6">
    <source>
        <dbReference type="ARBA" id="ARBA00022989"/>
    </source>
</evidence>
<evidence type="ECO:0000313" key="13">
    <source>
        <dbReference type="Proteomes" id="UP000694546"/>
    </source>
</evidence>
<gene>
    <name evidence="12" type="primary">STX18</name>
</gene>
<keyword evidence="5" id="KW-0653">Protein transport</keyword>
<evidence type="ECO:0000256" key="3">
    <source>
        <dbReference type="ARBA" id="ARBA00022448"/>
    </source>
</evidence>
<evidence type="ECO:0000256" key="5">
    <source>
        <dbReference type="ARBA" id="ARBA00022927"/>
    </source>
</evidence>
<dbReference type="GO" id="GO:0005783">
    <property type="term" value="C:endoplasmic reticulum"/>
    <property type="evidence" value="ECO:0007669"/>
    <property type="project" value="TreeGrafter"/>
</dbReference>
<dbReference type="GeneTree" id="ENSGT00390000014853"/>
<keyword evidence="6" id="KW-1133">Transmembrane helix</keyword>
<dbReference type="PANTHER" id="PTHR15959">
    <property type="entry name" value="SYNTAXIN-18"/>
    <property type="match status" value="1"/>
</dbReference>
<keyword evidence="7 9" id="KW-0175">Coiled coil</keyword>
<dbReference type="Pfam" id="PF10496">
    <property type="entry name" value="Syntaxin-18_N"/>
    <property type="match status" value="1"/>
</dbReference>
<evidence type="ECO:0000313" key="12">
    <source>
        <dbReference type="Ensembl" id="ENSGMOP00000035397.1"/>
    </source>
</evidence>
<evidence type="ECO:0000256" key="8">
    <source>
        <dbReference type="ARBA" id="ARBA00023136"/>
    </source>
</evidence>
<organism evidence="12 13">
    <name type="scientific">Gadus morhua</name>
    <name type="common">Atlantic cod</name>
    <dbReference type="NCBI Taxonomy" id="8049"/>
    <lineage>
        <taxon>Eukaryota</taxon>
        <taxon>Metazoa</taxon>
        <taxon>Chordata</taxon>
        <taxon>Craniata</taxon>
        <taxon>Vertebrata</taxon>
        <taxon>Euteleostomi</taxon>
        <taxon>Actinopterygii</taxon>
        <taxon>Neopterygii</taxon>
        <taxon>Teleostei</taxon>
        <taxon>Neoteleostei</taxon>
        <taxon>Acanthomorphata</taxon>
        <taxon>Zeiogadaria</taxon>
        <taxon>Gadariae</taxon>
        <taxon>Gadiformes</taxon>
        <taxon>Gadoidei</taxon>
        <taxon>Gadidae</taxon>
        <taxon>Gadus</taxon>
    </lineage>
</organism>
<evidence type="ECO:0000256" key="2">
    <source>
        <dbReference type="ARBA" id="ARBA00009063"/>
    </source>
</evidence>
<feature type="domain" description="SNARE-complex protein Syntaxin-18 N-terminal" evidence="11">
    <location>
        <begin position="74"/>
        <end position="161"/>
    </location>
</feature>
<evidence type="ECO:0000256" key="10">
    <source>
        <dbReference type="SAM" id="MobiDB-lite"/>
    </source>
</evidence>
<reference evidence="12" key="2">
    <citation type="submission" date="2025-09" db="UniProtKB">
        <authorList>
            <consortium name="Ensembl"/>
        </authorList>
    </citation>
    <scope>IDENTIFICATION</scope>
</reference>
<dbReference type="AlphaFoldDB" id="A0A8C5ARU2"/>
<dbReference type="GO" id="GO:0031201">
    <property type="term" value="C:SNARE complex"/>
    <property type="evidence" value="ECO:0007669"/>
    <property type="project" value="TreeGrafter"/>
</dbReference>
<keyword evidence="3" id="KW-0813">Transport</keyword>
<keyword evidence="4" id="KW-0812">Transmembrane</keyword>
<dbReference type="PANTHER" id="PTHR15959:SF0">
    <property type="entry name" value="SYNTAXIN-18"/>
    <property type="match status" value="1"/>
</dbReference>
<comment type="subcellular location">
    <subcellularLocation>
        <location evidence="1">Membrane</location>
        <topology evidence="1">Single-pass type IV membrane protein</topology>
    </subcellularLocation>
</comment>
<feature type="coiled-coil region" evidence="9">
    <location>
        <begin position="266"/>
        <end position="293"/>
    </location>
</feature>
<feature type="region of interest" description="Disordered" evidence="10">
    <location>
        <begin position="341"/>
        <end position="377"/>
    </location>
</feature>
<accession>A0A8C5ARU2</accession>
<name>A0A8C5ARU2_GADMO</name>
<sequence length="407" mass="46429">MTCKNDKISPSIDYTYWLYNKQVKNKNAVVLILKCVVVLSLLSLQNTMSRSDDVALGDVSVCLQLSGYSKMAVDITLLFKASVKTVKTRNKAMGIGFDSTKDEIFKRSKTKHGFSPKAKEVITNITKLKDFLLQHRKDYINAGSLISSDLTRMTDSERDQIDQDAQIFMRTCSEAIRQLRSEGVCKIYSEQRAIRVKRVVDKKRLSRLEPEHQGRSGKVAGPEPSEEKTPAVKEEGSERNMSELLDNSVSPWEDSRAEDELSPEEIQMFEQENQRLVSEMSSLVDEVRQIEGKVVEISRLQEIFAEKVLQQVSSIGTSFVHEYTCEGTRWMDVYVRISSPGNGDRQYPPVSRGHDRKRQRRQRRHSRGEQPYSPHQSFVSAVRSSVATSNVHLAHIFMLFINQRTEG</sequence>
<dbReference type="GO" id="GO:0015031">
    <property type="term" value="P:protein transport"/>
    <property type="evidence" value="ECO:0007669"/>
    <property type="project" value="UniProtKB-KW"/>
</dbReference>
<evidence type="ECO:0000256" key="9">
    <source>
        <dbReference type="SAM" id="Coils"/>
    </source>
</evidence>